<keyword evidence="2" id="KW-1185">Reference proteome</keyword>
<accession>A0A4Q9LP91</accession>
<evidence type="ECO:0000313" key="1">
    <source>
        <dbReference type="EMBL" id="TBU09345.1"/>
    </source>
</evidence>
<protein>
    <submittedName>
        <fullName evidence="1">Uncharacterized protein</fullName>
    </submittedName>
</protein>
<reference evidence="1 2" key="1">
    <citation type="submission" date="2017-12" db="EMBL/GenBank/DDBJ databases">
        <authorList>
            <person name="Pombert J.-F."/>
            <person name="Haag K.L."/>
            <person name="Ebert D."/>
        </authorList>
    </citation>
    <scope>NUCLEOTIDE SEQUENCE [LARGE SCALE GENOMIC DNA]</scope>
    <source>
        <strain evidence="1">BE-OM-2</strain>
    </source>
</reference>
<sequence length="86" mass="9872">MNWQNKSNAYLIDVSTSTIDCGLRDRYTNMRGESAYLSVTAAHSRNVLVIAAKKQNSMIYHKIPERAVKGKDFKLFIKEINEMESM</sequence>
<dbReference type="Proteomes" id="UP000291404">
    <property type="component" value="Unassembled WGS sequence"/>
</dbReference>
<dbReference type="VEuPathDB" id="MicrosporidiaDB:CWI36_0038p0010"/>
<name>A0A4Q9LP91_9MICR</name>
<dbReference type="AlphaFoldDB" id="A0A4Q9LP91"/>
<comment type="caution">
    <text evidence="1">The sequence shown here is derived from an EMBL/GenBank/DDBJ whole genome shotgun (WGS) entry which is preliminary data.</text>
</comment>
<proteinExistence type="predicted"/>
<dbReference type="EMBL" id="PITI01000038">
    <property type="protein sequence ID" value="TBU09345.1"/>
    <property type="molecule type" value="Genomic_DNA"/>
</dbReference>
<organism evidence="1 2">
    <name type="scientific">Hamiltosporidium magnivora</name>
    <dbReference type="NCBI Taxonomy" id="148818"/>
    <lineage>
        <taxon>Eukaryota</taxon>
        <taxon>Fungi</taxon>
        <taxon>Fungi incertae sedis</taxon>
        <taxon>Microsporidia</taxon>
        <taxon>Dubosqiidae</taxon>
        <taxon>Hamiltosporidium</taxon>
    </lineage>
</organism>
<gene>
    <name evidence="1" type="ORF">CWI36_0038p0010</name>
</gene>
<evidence type="ECO:0000313" key="2">
    <source>
        <dbReference type="Proteomes" id="UP000291404"/>
    </source>
</evidence>